<keyword evidence="8" id="KW-1185">Reference proteome</keyword>
<dbReference type="RefSeq" id="WP_141189642.1">
    <property type="nucleotide sequence ID" value="NZ_JBHUMR010000007.1"/>
</dbReference>
<keyword evidence="3" id="KW-0547">Nucleotide-binding</keyword>
<accession>A0ABW5PMQ5</accession>
<organism evidence="7 8">
    <name type="scientific">Terrilactibacillus laevilacticus</name>
    <dbReference type="NCBI Taxonomy" id="1380157"/>
    <lineage>
        <taxon>Bacteria</taxon>
        <taxon>Bacillati</taxon>
        <taxon>Bacillota</taxon>
        <taxon>Bacilli</taxon>
        <taxon>Bacillales</taxon>
        <taxon>Bacillaceae</taxon>
        <taxon>Terrilactibacillus</taxon>
    </lineage>
</organism>
<protein>
    <submittedName>
        <fullName evidence="7">ABC transporter ATP-binding protein</fullName>
    </submittedName>
</protein>
<dbReference type="Proteomes" id="UP001597458">
    <property type="component" value="Unassembled WGS sequence"/>
</dbReference>
<dbReference type="InterPro" id="IPR003593">
    <property type="entry name" value="AAA+_ATPase"/>
</dbReference>
<feature type="domain" description="ABC transporter" evidence="6">
    <location>
        <begin position="2"/>
        <end position="234"/>
    </location>
</feature>
<name>A0ABW5PMQ5_9BACI</name>
<dbReference type="InterPro" id="IPR003439">
    <property type="entry name" value="ABC_transporter-like_ATP-bd"/>
</dbReference>
<dbReference type="SMART" id="SM00382">
    <property type="entry name" value="AAA"/>
    <property type="match status" value="1"/>
</dbReference>
<keyword evidence="2" id="KW-0813">Transport</keyword>
<comment type="caution">
    <text evidence="7">The sequence shown here is derived from an EMBL/GenBank/DDBJ whole genome shotgun (WGS) entry which is preliminary data.</text>
</comment>
<dbReference type="Pfam" id="PF00005">
    <property type="entry name" value="ABC_tran"/>
    <property type="match status" value="1"/>
</dbReference>
<evidence type="ECO:0000256" key="2">
    <source>
        <dbReference type="ARBA" id="ARBA00022448"/>
    </source>
</evidence>
<evidence type="ECO:0000256" key="1">
    <source>
        <dbReference type="ARBA" id="ARBA00005417"/>
    </source>
</evidence>
<keyword evidence="5" id="KW-0029">Amino-acid transport</keyword>
<evidence type="ECO:0000256" key="3">
    <source>
        <dbReference type="ARBA" id="ARBA00022741"/>
    </source>
</evidence>
<comment type="similarity">
    <text evidence="1">Belongs to the ABC transporter superfamily.</text>
</comment>
<evidence type="ECO:0000259" key="6">
    <source>
        <dbReference type="PROSITE" id="PS50893"/>
    </source>
</evidence>
<dbReference type="CDD" id="cd03224">
    <property type="entry name" value="ABC_TM1139_LivF_branched"/>
    <property type="match status" value="1"/>
</dbReference>
<proteinExistence type="inferred from homology"/>
<evidence type="ECO:0000313" key="7">
    <source>
        <dbReference type="EMBL" id="MFD2616199.1"/>
    </source>
</evidence>
<reference evidence="8" key="1">
    <citation type="journal article" date="2019" name="Int. J. Syst. Evol. Microbiol.">
        <title>The Global Catalogue of Microorganisms (GCM) 10K type strain sequencing project: providing services to taxonomists for standard genome sequencing and annotation.</title>
        <authorList>
            <consortium name="The Broad Institute Genomics Platform"/>
            <consortium name="The Broad Institute Genome Sequencing Center for Infectious Disease"/>
            <person name="Wu L."/>
            <person name="Ma J."/>
        </authorList>
    </citation>
    <scope>NUCLEOTIDE SEQUENCE [LARGE SCALE GENOMIC DNA]</scope>
    <source>
        <strain evidence="8">TISTR 2241</strain>
    </source>
</reference>
<dbReference type="InterPro" id="IPR052156">
    <property type="entry name" value="BCAA_Transport_ATP-bd_LivF"/>
</dbReference>
<evidence type="ECO:0000256" key="5">
    <source>
        <dbReference type="ARBA" id="ARBA00022970"/>
    </source>
</evidence>
<dbReference type="PROSITE" id="PS00211">
    <property type="entry name" value="ABC_TRANSPORTER_1"/>
    <property type="match status" value="1"/>
</dbReference>
<evidence type="ECO:0000256" key="4">
    <source>
        <dbReference type="ARBA" id="ARBA00022840"/>
    </source>
</evidence>
<dbReference type="EMBL" id="JBHUMR010000007">
    <property type="protein sequence ID" value="MFD2616199.1"/>
    <property type="molecule type" value="Genomic_DNA"/>
</dbReference>
<dbReference type="GO" id="GO:0005524">
    <property type="term" value="F:ATP binding"/>
    <property type="evidence" value="ECO:0007669"/>
    <property type="project" value="UniProtKB-KW"/>
</dbReference>
<keyword evidence="4 7" id="KW-0067">ATP-binding</keyword>
<dbReference type="SUPFAM" id="SSF52540">
    <property type="entry name" value="P-loop containing nucleoside triphosphate hydrolases"/>
    <property type="match status" value="1"/>
</dbReference>
<dbReference type="InterPro" id="IPR027417">
    <property type="entry name" value="P-loop_NTPase"/>
</dbReference>
<dbReference type="InterPro" id="IPR017871">
    <property type="entry name" value="ABC_transporter-like_CS"/>
</dbReference>
<dbReference type="PANTHER" id="PTHR43820">
    <property type="entry name" value="HIGH-AFFINITY BRANCHED-CHAIN AMINO ACID TRANSPORT ATP-BINDING PROTEIN LIVF"/>
    <property type="match status" value="1"/>
</dbReference>
<dbReference type="PROSITE" id="PS50893">
    <property type="entry name" value="ABC_TRANSPORTER_2"/>
    <property type="match status" value="1"/>
</dbReference>
<dbReference type="Gene3D" id="3.40.50.300">
    <property type="entry name" value="P-loop containing nucleotide triphosphate hydrolases"/>
    <property type="match status" value="1"/>
</dbReference>
<evidence type="ECO:0000313" key="8">
    <source>
        <dbReference type="Proteomes" id="UP001597458"/>
    </source>
</evidence>
<sequence length="237" mass="26055">MLNINQIVSGYGDIKVLKEISLHVNEGEIVGILGANGVGKTTLLKTISNLIKTQEGTITYLGKEIQNSSPHKLLSMGIAHVPQGRHIFSKMSVIENLQISMDHANKKSNGRDRLSYVFDLFPRLKERLKQLGGTLSGGEQQMLAIARALVAGPKLILLDEPSMGLAPLVVQSMFETIQQIAKDGTTILLVEQNAVAALEIVQRLYVMDMGRTVYESQQINNQELDKIKEVYLGMSVS</sequence>
<dbReference type="PANTHER" id="PTHR43820:SF4">
    <property type="entry name" value="HIGH-AFFINITY BRANCHED-CHAIN AMINO ACID TRANSPORT ATP-BINDING PROTEIN LIVF"/>
    <property type="match status" value="1"/>
</dbReference>
<gene>
    <name evidence="7" type="ORF">ACFSTF_02590</name>
</gene>